<evidence type="ECO:0000313" key="3">
    <source>
        <dbReference type="Proteomes" id="UP001470230"/>
    </source>
</evidence>
<gene>
    <name evidence="1" type="ORF">M9Y10_018118</name>
    <name evidence="2" type="ORF">M9Y10_041283</name>
</gene>
<sequence>MLVKSKNGICYELNKFNNTATVVHSPSAKGNIFIPRSINLELVEYIVTCIYEGSFNNNYKIQSINFPIDSELSLIDEKAFTDSSLQSIFIPSSVKELREGWCDGTSRLNQIIISPNNNRYKYLDDKQKIVVGKSDPENECYDTLVFGCREYIINQLIIPSDIKHIDASAFAGCLFNDIEFTKDSELVSIGDCAFSLIGIEMISIPDHVKKIGKSAFCGCPNLLLIEFTENSELQLIDDTAFSLTPIENILIPSHLQRIGEKAFFGCKNLNQIFFRENCELNSIDEKAFSFSSLKSITIPPTVNSIGDYAFYLCDSIKNVEFPENSILYSFSKGLFFNSKIERINIPPSIEDLKDIWCSFTPILNEINLSPKNPLFQYLDDEKKVIVHRKSSLDEVFDEIVFASRDIDHIAVPSFIRTIGTSSFSCCRSIDRITFSEDSQLTYIEKEAFSGSSLSGISIPPHVRRIGENSFFCCKKLKNCFFSDDSELEVIGKKAFSDSVIQSISIPSSVREIYESAFQNCVELKTTEIVGEGILLEKSCFDNCHSLLLCSCPNAGIVFLSKRTFSSVSEEFSLFTSCTTNIFVINDN</sequence>
<reference evidence="2 3" key="1">
    <citation type="submission" date="2024-04" db="EMBL/GenBank/DDBJ databases">
        <title>Tritrichomonas musculus Genome.</title>
        <authorList>
            <person name="Alves-Ferreira E."/>
            <person name="Grigg M."/>
            <person name="Lorenzi H."/>
            <person name="Galac M."/>
        </authorList>
    </citation>
    <scope>NUCLEOTIDE SEQUENCE [LARGE SCALE GENOMIC DNA]</scope>
    <source>
        <strain evidence="2 3">EAF2021</strain>
    </source>
</reference>
<dbReference type="Proteomes" id="UP001470230">
    <property type="component" value="Unassembled WGS sequence"/>
</dbReference>
<protein>
    <recommendedName>
        <fullName evidence="4">Surface antigen BspA-like protein</fullName>
    </recommendedName>
</protein>
<evidence type="ECO:0008006" key="4">
    <source>
        <dbReference type="Google" id="ProtNLM"/>
    </source>
</evidence>
<dbReference type="InterPro" id="IPR032675">
    <property type="entry name" value="LRR_dom_sf"/>
</dbReference>
<dbReference type="Gene3D" id="3.80.10.10">
    <property type="entry name" value="Ribonuclease Inhibitor"/>
    <property type="match status" value="4"/>
</dbReference>
<evidence type="ECO:0000313" key="1">
    <source>
        <dbReference type="EMBL" id="KAK8835079.1"/>
    </source>
</evidence>
<accession>A0ABR2K414</accession>
<dbReference type="EMBL" id="JAPFFF010000239">
    <property type="protein sequence ID" value="KAK8835079.1"/>
    <property type="molecule type" value="Genomic_DNA"/>
</dbReference>
<dbReference type="InterPro" id="IPR026906">
    <property type="entry name" value="LRR_5"/>
</dbReference>
<name>A0ABR2K414_9EUKA</name>
<evidence type="ECO:0000313" key="2">
    <source>
        <dbReference type="EMBL" id="KAK8885829.1"/>
    </source>
</evidence>
<dbReference type="PANTHER" id="PTHR45661">
    <property type="entry name" value="SURFACE ANTIGEN"/>
    <property type="match status" value="1"/>
</dbReference>
<dbReference type="InterPro" id="IPR053139">
    <property type="entry name" value="Surface_bspA-like"/>
</dbReference>
<dbReference type="PANTHER" id="PTHR45661:SF3">
    <property type="entry name" value="IG-LIKE DOMAIN-CONTAINING PROTEIN"/>
    <property type="match status" value="1"/>
</dbReference>
<dbReference type="EMBL" id="JAPFFF010000007">
    <property type="protein sequence ID" value="KAK8885829.1"/>
    <property type="molecule type" value="Genomic_DNA"/>
</dbReference>
<dbReference type="Pfam" id="PF13306">
    <property type="entry name" value="LRR_5"/>
    <property type="match status" value="3"/>
</dbReference>
<dbReference type="SUPFAM" id="SSF52058">
    <property type="entry name" value="L domain-like"/>
    <property type="match status" value="2"/>
</dbReference>
<keyword evidence="3" id="KW-1185">Reference proteome</keyword>
<organism evidence="2 3">
    <name type="scientific">Tritrichomonas musculus</name>
    <dbReference type="NCBI Taxonomy" id="1915356"/>
    <lineage>
        <taxon>Eukaryota</taxon>
        <taxon>Metamonada</taxon>
        <taxon>Parabasalia</taxon>
        <taxon>Tritrichomonadida</taxon>
        <taxon>Tritrichomonadidae</taxon>
        <taxon>Tritrichomonas</taxon>
    </lineage>
</organism>
<proteinExistence type="predicted"/>
<comment type="caution">
    <text evidence="2">The sequence shown here is derived from an EMBL/GenBank/DDBJ whole genome shotgun (WGS) entry which is preliminary data.</text>
</comment>